<name>A0A9P4MRZ0_9PLEO</name>
<accession>A0A9P4MRZ0</accession>
<dbReference type="AlphaFoldDB" id="A0A9P4MRZ0"/>
<evidence type="ECO:0000313" key="3">
    <source>
        <dbReference type="Proteomes" id="UP000799536"/>
    </source>
</evidence>
<evidence type="ECO:0000256" key="1">
    <source>
        <dbReference type="SAM" id="MobiDB-lite"/>
    </source>
</evidence>
<dbReference type="EMBL" id="ML994022">
    <property type="protein sequence ID" value="KAF2200437.1"/>
    <property type="molecule type" value="Genomic_DNA"/>
</dbReference>
<proteinExistence type="predicted"/>
<organism evidence="2 3">
    <name type="scientific">Delitschia confertaspora ATCC 74209</name>
    <dbReference type="NCBI Taxonomy" id="1513339"/>
    <lineage>
        <taxon>Eukaryota</taxon>
        <taxon>Fungi</taxon>
        <taxon>Dikarya</taxon>
        <taxon>Ascomycota</taxon>
        <taxon>Pezizomycotina</taxon>
        <taxon>Dothideomycetes</taxon>
        <taxon>Pleosporomycetidae</taxon>
        <taxon>Pleosporales</taxon>
        <taxon>Delitschiaceae</taxon>
        <taxon>Delitschia</taxon>
    </lineage>
</organism>
<gene>
    <name evidence="2" type="ORF">GQ43DRAFT_72978</name>
</gene>
<evidence type="ECO:0000313" key="2">
    <source>
        <dbReference type="EMBL" id="KAF2200437.1"/>
    </source>
</evidence>
<keyword evidence="3" id="KW-1185">Reference proteome</keyword>
<reference evidence="2" key="1">
    <citation type="journal article" date="2020" name="Stud. Mycol.">
        <title>101 Dothideomycetes genomes: a test case for predicting lifestyles and emergence of pathogens.</title>
        <authorList>
            <person name="Haridas S."/>
            <person name="Albert R."/>
            <person name="Binder M."/>
            <person name="Bloem J."/>
            <person name="Labutti K."/>
            <person name="Salamov A."/>
            <person name="Andreopoulos B."/>
            <person name="Baker S."/>
            <person name="Barry K."/>
            <person name="Bills G."/>
            <person name="Bluhm B."/>
            <person name="Cannon C."/>
            <person name="Castanera R."/>
            <person name="Culley D."/>
            <person name="Daum C."/>
            <person name="Ezra D."/>
            <person name="Gonzalez J."/>
            <person name="Henrissat B."/>
            <person name="Kuo A."/>
            <person name="Liang C."/>
            <person name="Lipzen A."/>
            <person name="Lutzoni F."/>
            <person name="Magnuson J."/>
            <person name="Mondo S."/>
            <person name="Nolan M."/>
            <person name="Ohm R."/>
            <person name="Pangilinan J."/>
            <person name="Park H.-J."/>
            <person name="Ramirez L."/>
            <person name="Alfaro M."/>
            <person name="Sun H."/>
            <person name="Tritt A."/>
            <person name="Yoshinaga Y."/>
            <person name="Zwiers L.-H."/>
            <person name="Turgeon B."/>
            <person name="Goodwin S."/>
            <person name="Spatafora J."/>
            <person name="Crous P."/>
            <person name="Grigoriev I."/>
        </authorList>
    </citation>
    <scope>NUCLEOTIDE SEQUENCE</scope>
    <source>
        <strain evidence="2">ATCC 74209</strain>
    </source>
</reference>
<feature type="region of interest" description="Disordered" evidence="1">
    <location>
        <begin position="54"/>
        <end position="75"/>
    </location>
</feature>
<protein>
    <submittedName>
        <fullName evidence="2">Uncharacterized protein</fullName>
    </submittedName>
</protein>
<comment type="caution">
    <text evidence="2">The sequence shown here is derived from an EMBL/GenBank/DDBJ whole genome shotgun (WGS) entry which is preliminary data.</text>
</comment>
<sequence length="131" mass="14528">MVNWFGAPLPVSILCSSSFGCLWREDDHDINARGRRLKQGLCTIIGGREKPMLTPILTKSSGKSRDSSSFQKASKQRFTEAGSAFCSLHPQLLIQSTSSNNQSRPEESQSIENLEVQLNACSSFFFPAPRF</sequence>
<dbReference type="Proteomes" id="UP000799536">
    <property type="component" value="Unassembled WGS sequence"/>
</dbReference>